<evidence type="ECO:0008006" key="4">
    <source>
        <dbReference type="Google" id="ProtNLM"/>
    </source>
</evidence>
<accession>A0A852S6M4</accession>
<dbReference type="RefSeq" id="WP_179546359.1">
    <property type="nucleotide sequence ID" value="NZ_BSEW01000001.1"/>
</dbReference>
<keyword evidence="1" id="KW-1133">Transmembrane helix</keyword>
<evidence type="ECO:0000313" key="2">
    <source>
        <dbReference type="EMBL" id="NYD68928.1"/>
    </source>
</evidence>
<proteinExistence type="predicted"/>
<gene>
    <name evidence="2" type="ORF">BJ984_000086</name>
</gene>
<organism evidence="2 3">
    <name type="scientific">Herbiconiux flava</name>
    <dbReference type="NCBI Taxonomy" id="881268"/>
    <lineage>
        <taxon>Bacteria</taxon>
        <taxon>Bacillati</taxon>
        <taxon>Actinomycetota</taxon>
        <taxon>Actinomycetes</taxon>
        <taxon>Micrococcales</taxon>
        <taxon>Microbacteriaceae</taxon>
        <taxon>Herbiconiux</taxon>
    </lineage>
</organism>
<evidence type="ECO:0000313" key="3">
    <source>
        <dbReference type="Proteomes" id="UP000549913"/>
    </source>
</evidence>
<keyword evidence="1" id="KW-0472">Membrane</keyword>
<name>A0A852S6M4_9MICO</name>
<sequence>METLNALRWVGLAVCLALTFYTVSWTTKHPRANGEPLGRRRILLSALCFVSAAFVLINLVVSFIIDTSRG</sequence>
<dbReference type="Proteomes" id="UP000549913">
    <property type="component" value="Unassembled WGS sequence"/>
</dbReference>
<keyword evidence="3" id="KW-1185">Reference proteome</keyword>
<protein>
    <recommendedName>
        <fullName evidence="4">DUF1146 domain-containing protein</fullName>
    </recommendedName>
</protein>
<evidence type="ECO:0000256" key="1">
    <source>
        <dbReference type="SAM" id="Phobius"/>
    </source>
</evidence>
<dbReference type="EMBL" id="JACCBM010000001">
    <property type="protein sequence ID" value="NYD68928.1"/>
    <property type="molecule type" value="Genomic_DNA"/>
</dbReference>
<comment type="caution">
    <text evidence="2">The sequence shown here is derived from an EMBL/GenBank/DDBJ whole genome shotgun (WGS) entry which is preliminary data.</text>
</comment>
<keyword evidence="1" id="KW-0812">Transmembrane</keyword>
<reference evidence="2 3" key="1">
    <citation type="submission" date="2020-07" db="EMBL/GenBank/DDBJ databases">
        <title>Sequencing the genomes of 1000 actinobacteria strains.</title>
        <authorList>
            <person name="Klenk H.-P."/>
        </authorList>
    </citation>
    <scope>NUCLEOTIDE SEQUENCE [LARGE SCALE GENOMIC DNA]</scope>
    <source>
        <strain evidence="2 3">DSM 26474</strain>
    </source>
</reference>
<dbReference type="AlphaFoldDB" id="A0A852S6M4"/>
<feature type="transmembrane region" description="Helical" evidence="1">
    <location>
        <begin position="6"/>
        <end position="23"/>
    </location>
</feature>
<feature type="transmembrane region" description="Helical" evidence="1">
    <location>
        <begin position="43"/>
        <end position="65"/>
    </location>
</feature>